<keyword evidence="2" id="KW-1185">Reference proteome</keyword>
<organism evidence="1 2">
    <name type="scientific">Coemansia furcata</name>
    <dbReference type="NCBI Taxonomy" id="417177"/>
    <lineage>
        <taxon>Eukaryota</taxon>
        <taxon>Fungi</taxon>
        <taxon>Fungi incertae sedis</taxon>
        <taxon>Zoopagomycota</taxon>
        <taxon>Kickxellomycotina</taxon>
        <taxon>Kickxellomycetes</taxon>
        <taxon>Kickxellales</taxon>
        <taxon>Kickxellaceae</taxon>
        <taxon>Coemansia</taxon>
    </lineage>
</organism>
<gene>
    <name evidence="1" type="primary">SMC5_3</name>
    <name evidence="1" type="ORF">H4S07_002378</name>
</gene>
<proteinExistence type="predicted"/>
<feature type="non-terminal residue" evidence="1">
    <location>
        <position position="1"/>
    </location>
</feature>
<reference evidence="1" key="1">
    <citation type="submission" date="2022-07" db="EMBL/GenBank/DDBJ databases">
        <title>Phylogenomic reconstructions and comparative analyses of Kickxellomycotina fungi.</title>
        <authorList>
            <person name="Reynolds N.K."/>
            <person name="Stajich J.E."/>
            <person name="Barry K."/>
            <person name="Grigoriev I.V."/>
            <person name="Crous P."/>
            <person name="Smith M.E."/>
        </authorList>
    </citation>
    <scope>NUCLEOTIDE SEQUENCE</scope>
    <source>
        <strain evidence="1">CBS 102833</strain>
    </source>
</reference>
<evidence type="ECO:0000313" key="1">
    <source>
        <dbReference type="EMBL" id="KAJ2810941.1"/>
    </source>
</evidence>
<evidence type="ECO:0000313" key="2">
    <source>
        <dbReference type="Proteomes" id="UP001140096"/>
    </source>
</evidence>
<dbReference type="EMBL" id="JANBUP010000575">
    <property type="protein sequence ID" value="KAJ2810941.1"/>
    <property type="molecule type" value="Genomic_DNA"/>
</dbReference>
<name>A0ACC1LLL9_9FUNG</name>
<sequence>RLSMAAASGVSSAVIAMFAERQKRLAAMVAQAQQLDAELLRVRRRKRQARAQWEQPLSDVVARISEKFRAMFDHIDCLGEVSLRKAGDGVISSSSVEGEEGGVDDEDYDNWGIEIRVAFRRNEALQALDNHRQSGGERAVSTILYLQALQSLVAAPFRVVDEINQGMDERNERLVHSLIVDSACQQGSSQYFLITPKLLPDLDYHPLMKVLCIFNGEWQPESFNFGKYISNARRSA</sequence>
<accession>A0ACC1LLL9</accession>
<comment type="caution">
    <text evidence="1">The sequence shown here is derived from an EMBL/GenBank/DDBJ whole genome shotgun (WGS) entry which is preliminary data.</text>
</comment>
<protein>
    <submittedName>
        <fullName evidence="1">Structural maintenance of chromosomes protein 5</fullName>
    </submittedName>
</protein>
<dbReference type="Proteomes" id="UP001140096">
    <property type="component" value="Unassembled WGS sequence"/>
</dbReference>